<feature type="compositionally biased region" description="Low complexity" evidence="1">
    <location>
        <begin position="1"/>
        <end position="17"/>
    </location>
</feature>
<dbReference type="PANTHER" id="PTHR34361">
    <property type="entry name" value="OS08G0157800 PROTEIN"/>
    <property type="match status" value="1"/>
</dbReference>
<dbReference type="PANTHER" id="PTHR34361:SF2">
    <property type="entry name" value="OS08G0157800 PROTEIN"/>
    <property type="match status" value="1"/>
</dbReference>
<evidence type="ECO:0000256" key="1">
    <source>
        <dbReference type="SAM" id="MobiDB-lite"/>
    </source>
</evidence>
<gene>
    <name evidence="2" type="ORF">SSX86_008108</name>
</gene>
<dbReference type="Proteomes" id="UP001408789">
    <property type="component" value="Unassembled WGS sequence"/>
</dbReference>
<evidence type="ECO:0000313" key="2">
    <source>
        <dbReference type="EMBL" id="KAK9071679.1"/>
    </source>
</evidence>
<feature type="region of interest" description="Disordered" evidence="1">
    <location>
        <begin position="1"/>
        <end position="21"/>
    </location>
</feature>
<name>A0AAP0DIG6_9ASTR</name>
<organism evidence="2 3">
    <name type="scientific">Deinandra increscens subsp. villosa</name>
    <dbReference type="NCBI Taxonomy" id="3103831"/>
    <lineage>
        <taxon>Eukaryota</taxon>
        <taxon>Viridiplantae</taxon>
        <taxon>Streptophyta</taxon>
        <taxon>Embryophyta</taxon>
        <taxon>Tracheophyta</taxon>
        <taxon>Spermatophyta</taxon>
        <taxon>Magnoliopsida</taxon>
        <taxon>eudicotyledons</taxon>
        <taxon>Gunneridae</taxon>
        <taxon>Pentapetalae</taxon>
        <taxon>asterids</taxon>
        <taxon>campanulids</taxon>
        <taxon>Asterales</taxon>
        <taxon>Asteraceae</taxon>
        <taxon>Asteroideae</taxon>
        <taxon>Heliantheae alliance</taxon>
        <taxon>Madieae</taxon>
        <taxon>Madiinae</taxon>
        <taxon>Deinandra</taxon>
    </lineage>
</organism>
<reference evidence="2 3" key="1">
    <citation type="submission" date="2024-04" db="EMBL/GenBank/DDBJ databases">
        <title>The reference genome of an endangered Asteraceae, Deinandra increscens subsp. villosa, native to the Central Coast of California.</title>
        <authorList>
            <person name="Guilliams M."/>
            <person name="Hasenstab-Lehman K."/>
            <person name="Meyer R."/>
            <person name="Mcevoy S."/>
        </authorList>
    </citation>
    <scope>NUCLEOTIDE SEQUENCE [LARGE SCALE GENOMIC DNA]</scope>
    <source>
        <tissue evidence="2">Leaf</tissue>
    </source>
</reference>
<keyword evidence="3" id="KW-1185">Reference proteome</keyword>
<evidence type="ECO:0000313" key="3">
    <source>
        <dbReference type="Proteomes" id="UP001408789"/>
    </source>
</evidence>
<dbReference type="EMBL" id="JBCNJP010000010">
    <property type="protein sequence ID" value="KAK9071679.1"/>
    <property type="molecule type" value="Genomic_DNA"/>
</dbReference>
<comment type="caution">
    <text evidence="2">The sequence shown here is derived from an EMBL/GenBank/DDBJ whole genome shotgun (WGS) entry which is preliminary data.</text>
</comment>
<accession>A0AAP0DIG6</accession>
<proteinExistence type="predicted"/>
<dbReference type="AlphaFoldDB" id="A0AAP0DIG6"/>
<feature type="region of interest" description="Disordered" evidence="1">
    <location>
        <begin position="596"/>
        <end position="622"/>
    </location>
</feature>
<protein>
    <submittedName>
        <fullName evidence="2">Uncharacterized protein</fullName>
    </submittedName>
</protein>
<feature type="compositionally biased region" description="Polar residues" evidence="1">
    <location>
        <begin position="445"/>
        <end position="455"/>
    </location>
</feature>
<feature type="compositionally biased region" description="Polar residues" evidence="1">
    <location>
        <begin position="596"/>
        <end position="618"/>
    </location>
</feature>
<sequence length="1014" mass="110099">MTGLGYFGSSSSSNLSPLAPPFTVDRANYNKPALNSNPIAHLNDPSSYQLPFASSSSSSLAFSQSTGGQEFFGDLPKTSSDYGYVVPDTVVVDSSITHNWGGLSSHELGPAGSRWSGVNPSSKRVADSLVYNLGEAEPSVRKRNDETPFSDGTDYTRSLSGLEYSHNPNPNLNWKQEGVSSSRLSLPEEKPVKRNNDSFFLGDGNIASAASFAYDQAAYSTEALSQGKNDPSMLYYADIIRRANNNGKSDGTSFFANNQHHLGLNEFSKEEPNFGAFPVFSEPHPSLPEDPFWNSQKLIPPYEKGYHHMLKSKKSTPVVIKSPVAAGSACSASSKSFKIGNTAGGLDICDAVVGSSHKSLKEKEELHLPQLSFQMGTSDTAPFSIKDTKLPSTSDKLNFEFKARPSVLQIPDINIPDAASSIDNHNSAEDSPCWEPKGTPFLPFGSTQTQPSTKNLQKDKNLQETDYSYNNHEKTSPSPMPSHNDTGEVVNSLKVGDGGEYVVKQNKPQTSKMKLSNIEEAAIFLAEISGEAADKKLDASILVKSLYNLSDLLLQACSNEALKEHDYEALDHVTRNLGVCMLKQVQVTAASTNKLMSPHLSTPHESQVIGETSGTLQDGGQHADYQKMKPDAFGESVKNILEHASLRDLDPPKGDNMVQAIKKVLDENLESEVQLPSNTTLLYKNLWLEAEAELCCLSYRARFERLKRETQKEKPHNSTATGGASTIKETLTSCNGTTSLKVDNDIVSNAQHIGGIINVHGEQNPVKEGHAAAGKVTDSGVTVQHQPFKDDDDNGSDPWVRVVARSNTRKHRGESNAIDLEEGACGEERESHFQHQEAATVGSGSDWEHILKDEFSGRTHGVAFRGVTKCDFVGSQSAFTIKETLTSCNGTTSLKVDNDIVSNAQHIGGIINVHGEQNPVKEGHAAAGKVTDSGVTVQHQPFKDDDDNGSDPWVRVVARSNTRKHRGESNAIDLEEGACGEERESHFQNQEAATVGSGSDWEHILKDEFSGRLT</sequence>
<feature type="region of interest" description="Disordered" evidence="1">
    <location>
        <begin position="419"/>
        <end position="490"/>
    </location>
</feature>